<evidence type="ECO:0000256" key="2">
    <source>
        <dbReference type="ARBA" id="ARBA00023315"/>
    </source>
</evidence>
<dbReference type="AlphaFoldDB" id="A0AAE0WVA8"/>
<evidence type="ECO:0000256" key="1">
    <source>
        <dbReference type="ARBA" id="ARBA00022679"/>
    </source>
</evidence>
<keyword evidence="2" id="KW-0012">Acyltransferase</keyword>
<keyword evidence="6" id="KW-1185">Reference proteome</keyword>
<protein>
    <recommendedName>
        <fullName evidence="4">N-acetyltransferase domain-containing protein</fullName>
    </recommendedName>
</protein>
<reference evidence="5" key="1">
    <citation type="submission" date="2023-07" db="EMBL/GenBank/DDBJ databases">
        <title>Black Yeasts Isolated from many extreme environments.</title>
        <authorList>
            <person name="Coleine C."/>
            <person name="Stajich J.E."/>
            <person name="Selbmann L."/>
        </authorList>
    </citation>
    <scope>NUCLEOTIDE SEQUENCE</scope>
    <source>
        <strain evidence="5">CCFEE 5485</strain>
    </source>
</reference>
<dbReference type="Gene3D" id="3.40.630.30">
    <property type="match status" value="1"/>
</dbReference>
<dbReference type="InterPro" id="IPR016181">
    <property type="entry name" value="Acyl_CoA_acyltransferase"/>
</dbReference>
<feature type="region of interest" description="Disordered" evidence="3">
    <location>
        <begin position="1"/>
        <end position="58"/>
    </location>
</feature>
<feature type="domain" description="N-acetyltransferase" evidence="4">
    <location>
        <begin position="57"/>
        <end position="261"/>
    </location>
</feature>
<evidence type="ECO:0000259" key="4">
    <source>
        <dbReference type="PROSITE" id="PS51186"/>
    </source>
</evidence>
<feature type="region of interest" description="Disordered" evidence="3">
    <location>
        <begin position="147"/>
        <end position="174"/>
    </location>
</feature>
<dbReference type="Pfam" id="PF13673">
    <property type="entry name" value="Acetyltransf_10"/>
    <property type="match status" value="1"/>
</dbReference>
<organism evidence="5 6">
    <name type="scientific">Recurvomyces mirabilis</name>
    <dbReference type="NCBI Taxonomy" id="574656"/>
    <lineage>
        <taxon>Eukaryota</taxon>
        <taxon>Fungi</taxon>
        <taxon>Dikarya</taxon>
        <taxon>Ascomycota</taxon>
        <taxon>Pezizomycotina</taxon>
        <taxon>Dothideomycetes</taxon>
        <taxon>Dothideomycetidae</taxon>
        <taxon>Mycosphaerellales</taxon>
        <taxon>Teratosphaeriaceae</taxon>
        <taxon>Recurvomyces</taxon>
    </lineage>
</organism>
<dbReference type="InterPro" id="IPR000182">
    <property type="entry name" value="GNAT_dom"/>
</dbReference>
<evidence type="ECO:0000313" key="5">
    <source>
        <dbReference type="EMBL" id="KAK3678280.1"/>
    </source>
</evidence>
<gene>
    <name evidence="5" type="ORF">LTR78_001575</name>
</gene>
<accession>A0AAE0WVA8</accession>
<proteinExistence type="predicted"/>
<dbReference type="PANTHER" id="PTHR10908">
    <property type="entry name" value="SEROTONIN N-ACETYLTRANSFERASE"/>
    <property type="match status" value="1"/>
</dbReference>
<comment type="caution">
    <text evidence="5">The sequence shown here is derived from an EMBL/GenBank/DDBJ whole genome shotgun (WGS) entry which is preliminary data.</text>
</comment>
<feature type="compositionally biased region" description="Basic and acidic residues" evidence="3">
    <location>
        <begin position="1"/>
        <end position="13"/>
    </location>
</feature>
<dbReference type="PROSITE" id="PS51186">
    <property type="entry name" value="GNAT"/>
    <property type="match status" value="1"/>
</dbReference>
<dbReference type="GO" id="GO:0004059">
    <property type="term" value="F:aralkylamine N-acetyltransferase activity"/>
    <property type="evidence" value="ECO:0007669"/>
    <property type="project" value="TreeGrafter"/>
</dbReference>
<dbReference type="SUPFAM" id="SSF55729">
    <property type="entry name" value="Acyl-CoA N-acyltransferases (Nat)"/>
    <property type="match status" value="1"/>
</dbReference>
<keyword evidence="1" id="KW-0808">Transferase</keyword>
<name>A0AAE0WVA8_9PEZI</name>
<evidence type="ECO:0000313" key="6">
    <source>
        <dbReference type="Proteomes" id="UP001274830"/>
    </source>
</evidence>
<sequence>MPRDLSALAKEDTLQGMSQLTKSPDAVEELQQPRMTAEEENEMLQGLTPDPPRSKRDELHPYTQNLSLSDVESCTRLEEEAFPPQERCSREKFQYRLSHCGELSLGIFTSHEGNDIATAQTSAPVYSGAPHRKAVLLGHVIATKTTNPTVTDNDMAIPSPTSQSSTSDADPGSLPGHKEIGRTLCIHSLAVLPGYQGRGLGRTLMKAYLQRIESHGVADRVALIAHEHLIKFYEGFGFVNQGGSKCQFGGGGWFDMVRELDPEGSGMPSLDGEEDDYV</sequence>
<dbReference type="GO" id="GO:0005737">
    <property type="term" value="C:cytoplasm"/>
    <property type="evidence" value="ECO:0007669"/>
    <property type="project" value="TreeGrafter"/>
</dbReference>
<dbReference type="InterPro" id="IPR051635">
    <property type="entry name" value="SNAT-like"/>
</dbReference>
<evidence type="ECO:0000256" key="3">
    <source>
        <dbReference type="SAM" id="MobiDB-lite"/>
    </source>
</evidence>
<dbReference type="Proteomes" id="UP001274830">
    <property type="component" value="Unassembled WGS sequence"/>
</dbReference>
<feature type="compositionally biased region" description="Polar residues" evidence="3">
    <location>
        <begin position="159"/>
        <end position="168"/>
    </location>
</feature>
<dbReference type="PANTHER" id="PTHR10908:SF0">
    <property type="entry name" value="SEROTONIN N-ACETYLTRANSFERASE"/>
    <property type="match status" value="1"/>
</dbReference>
<dbReference type="CDD" id="cd04301">
    <property type="entry name" value="NAT_SF"/>
    <property type="match status" value="1"/>
</dbReference>
<dbReference type="EMBL" id="JAUTXT010000004">
    <property type="protein sequence ID" value="KAK3678280.1"/>
    <property type="molecule type" value="Genomic_DNA"/>
</dbReference>